<dbReference type="HOGENOM" id="CLU_815528_0_0_0"/>
<dbReference type="PATRIC" id="fig|926550.5.peg.1628"/>
<feature type="transmembrane region" description="Helical" evidence="1">
    <location>
        <begin position="230"/>
        <end position="261"/>
    </location>
</feature>
<accession>I0I2U6</accession>
<keyword evidence="1" id="KW-0472">Membrane</keyword>
<name>I0I2U6_CALAS</name>
<keyword evidence="3" id="KW-1185">Reference proteome</keyword>
<evidence type="ECO:0000256" key="1">
    <source>
        <dbReference type="SAM" id="Phobius"/>
    </source>
</evidence>
<evidence type="ECO:0000313" key="3">
    <source>
        <dbReference type="Proteomes" id="UP000007880"/>
    </source>
</evidence>
<feature type="transmembrane region" description="Helical" evidence="1">
    <location>
        <begin position="281"/>
        <end position="299"/>
    </location>
</feature>
<protein>
    <recommendedName>
        <fullName evidence="4">Glycerophosphoryl diester phosphodiesterase membrane domain-containing protein</fullName>
    </recommendedName>
</protein>
<proteinExistence type="predicted"/>
<organism evidence="2 3">
    <name type="scientific">Caldilinea aerophila (strain DSM 14535 / JCM 11387 / NBRC 104270 / STL-6-O1)</name>
    <dbReference type="NCBI Taxonomy" id="926550"/>
    <lineage>
        <taxon>Bacteria</taxon>
        <taxon>Bacillati</taxon>
        <taxon>Chloroflexota</taxon>
        <taxon>Caldilineae</taxon>
        <taxon>Caldilineales</taxon>
        <taxon>Caldilineaceae</taxon>
        <taxon>Caldilinea</taxon>
    </lineage>
</organism>
<evidence type="ECO:0000313" key="2">
    <source>
        <dbReference type="EMBL" id="BAL99583.1"/>
    </source>
</evidence>
<reference evidence="2 3" key="1">
    <citation type="submission" date="2012-02" db="EMBL/GenBank/DDBJ databases">
        <title>Complete genome sequence of Caldilinea aerophila DSM 14535 (= NBRC 102666).</title>
        <authorList>
            <person name="Oguchi A."/>
            <person name="Hosoyama A."/>
            <person name="Sekine M."/>
            <person name="Fukai R."/>
            <person name="Kato Y."/>
            <person name="Nakamura S."/>
            <person name="Hanada S."/>
            <person name="Yamazaki S."/>
            <person name="Fujita N."/>
        </authorList>
    </citation>
    <scope>NUCLEOTIDE SEQUENCE [LARGE SCALE GENOMIC DNA]</scope>
    <source>
        <strain evidence="3">DSM 14535 / JCM 11387 / NBRC 104270 / STL-6-O1</strain>
    </source>
</reference>
<sequence>MSLGQLLDRAFRLYRVRFRKLVLTAALFFVPLAMVSALLMGTAFNSYFGLLLSATEQPAAFDERTVLQASGVTLALSLVVGLFGLILGAFAFLSLLAQADANALGRELSIAASVRTALSRFWPFVGMSLLTGLIAAGIAIVAYLIFFILIFIFAGVLTALGGALESDSVVVAVGAVILIIALFFGLMFLLLLPLAYLTTRWLVAPVVIMTELKGPVDALKRSWRLTEGSFWRLFGLLVLLFILNGIVLALPLSLIQFIAFAVTPSQMFGLLNGALSGLSNLLSILWYPLLALTLTLVYYDLRVRKENYDLELRIQALEASARPSNPSTP</sequence>
<dbReference type="AlphaFoldDB" id="I0I2U6"/>
<dbReference type="eggNOG" id="COG4223">
    <property type="taxonomic scope" value="Bacteria"/>
</dbReference>
<feature type="transmembrane region" description="Helical" evidence="1">
    <location>
        <begin position="74"/>
        <end position="96"/>
    </location>
</feature>
<keyword evidence="1" id="KW-1133">Transmembrane helix</keyword>
<feature type="transmembrane region" description="Helical" evidence="1">
    <location>
        <begin position="129"/>
        <end position="157"/>
    </location>
</feature>
<keyword evidence="1" id="KW-0812">Transmembrane</keyword>
<dbReference type="STRING" id="926550.CLDAP_15440"/>
<dbReference type="KEGG" id="cap:CLDAP_15440"/>
<gene>
    <name evidence="2" type="ordered locus">CLDAP_15440</name>
</gene>
<evidence type="ECO:0008006" key="4">
    <source>
        <dbReference type="Google" id="ProtNLM"/>
    </source>
</evidence>
<feature type="transmembrane region" description="Helical" evidence="1">
    <location>
        <begin position="21"/>
        <end position="44"/>
    </location>
</feature>
<dbReference type="Proteomes" id="UP000007880">
    <property type="component" value="Chromosome"/>
</dbReference>
<dbReference type="EMBL" id="AP012337">
    <property type="protein sequence ID" value="BAL99583.1"/>
    <property type="molecule type" value="Genomic_DNA"/>
</dbReference>
<feature type="transmembrane region" description="Helical" evidence="1">
    <location>
        <begin position="169"/>
        <end position="192"/>
    </location>
</feature>